<dbReference type="CDD" id="cd10322">
    <property type="entry name" value="SLC5sbd"/>
    <property type="match status" value="1"/>
</dbReference>
<dbReference type="InterPro" id="IPR038377">
    <property type="entry name" value="Na/Glc_symporter_sf"/>
</dbReference>
<evidence type="ECO:0000256" key="13">
    <source>
        <dbReference type="SAM" id="Phobius"/>
    </source>
</evidence>
<dbReference type="EMBL" id="JBHSOG010000094">
    <property type="protein sequence ID" value="MFC5771323.1"/>
    <property type="molecule type" value="Genomic_DNA"/>
</dbReference>
<comment type="caution">
    <text evidence="15">The sequence shown here is derived from an EMBL/GenBank/DDBJ whole genome shotgun (WGS) entry which is preliminary data.</text>
</comment>
<evidence type="ECO:0000313" key="15">
    <source>
        <dbReference type="EMBL" id="MFC5771323.1"/>
    </source>
</evidence>
<feature type="transmembrane region" description="Helical" evidence="13">
    <location>
        <begin position="37"/>
        <end position="56"/>
    </location>
</feature>
<accession>A0ABW1AVY7</accession>
<feature type="transmembrane region" description="Helical" evidence="13">
    <location>
        <begin position="451"/>
        <end position="473"/>
    </location>
</feature>
<keyword evidence="5" id="KW-0597">Phosphoprotein</keyword>
<dbReference type="InterPro" id="IPR050736">
    <property type="entry name" value="Sensor_HK_Regulatory"/>
</dbReference>
<dbReference type="InterPro" id="IPR003661">
    <property type="entry name" value="HisK_dim/P_dom"/>
</dbReference>
<keyword evidence="15" id="KW-0067">ATP-binding</keyword>
<evidence type="ECO:0000256" key="12">
    <source>
        <dbReference type="SAM" id="Coils"/>
    </source>
</evidence>
<dbReference type="SUPFAM" id="SSF47384">
    <property type="entry name" value="Homodimeric domain of signal transducing histidine kinase"/>
    <property type="match status" value="1"/>
</dbReference>
<proteinExistence type="inferred from homology"/>
<keyword evidence="8" id="KW-0418">Kinase</keyword>
<keyword evidence="7 13" id="KW-0812">Transmembrane</keyword>
<feature type="transmembrane region" description="Helical" evidence="13">
    <location>
        <begin position="417"/>
        <end position="439"/>
    </location>
</feature>
<dbReference type="Pfam" id="PF00512">
    <property type="entry name" value="HisKA"/>
    <property type="match status" value="1"/>
</dbReference>
<dbReference type="Gene3D" id="1.10.287.130">
    <property type="match status" value="1"/>
</dbReference>
<dbReference type="Gene3D" id="1.20.1730.10">
    <property type="entry name" value="Sodium/glucose cotransporter"/>
    <property type="match status" value="1"/>
</dbReference>
<feature type="transmembrane region" description="Helical" evidence="13">
    <location>
        <begin position="195"/>
        <end position="222"/>
    </location>
</feature>
<dbReference type="Gene3D" id="3.30.565.10">
    <property type="entry name" value="Histidine kinase-like ATPase, C-terminal domain"/>
    <property type="match status" value="1"/>
</dbReference>
<dbReference type="InterPro" id="IPR036097">
    <property type="entry name" value="HisK_dim/P_sf"/>
</dbReference>
<feature type="transmembrane region" description="Helical" evidence="13">
    <location>
        <begin position="68"/>
        <end position="88"/>
    </location>
</feature>
<feature type="domain" description="Histidine kinase" evidence="14">
    <location>
        <begin position="690"/>
        <end position="908"/>
    </location>
</feature>
<protein>
    <recommendedName>
        <fullName evidence="4">histidine kinase</fullName>
        <ecNumber evidence="4">2.7.13.3</ecNumber>
    </recommendedName>
</protein>
<keyword evidence="16" id="KW-1185">Reference proteome</keyword>
<feature type="transmembrane region" description="Helical" evidence="13">
    <location>
        <begin position="115"/>
        <end position="140"/>
    </location>
</feature>
<comment type="similarity">
    <text evidence="3">Belongs to the sodium:solute symporter (SSF) (TC 2.A.21) family.</text>
</comment>
<comment type="catalytic activity">
    <reaction evidence="1">
        <text>ATP + protein L-histidine = ADP + protein N-phospho-L-histidine.</text>
        <dbReference type="EC" id="2.7.13.3"/>
    </reaction>
</comment>
<evidence type="ECO:0000256" key="11">
    <source>
        <dbReference type="ARBA" id="ARBA00023136"/>
    </source>
</evidence>
<keyword evidence="12" id="KW-0175">Coiled coil</keyword>
<evidence type="ECO:0000256" key="3">
    <source>
        <dbReference type="ARBA" id="ARBA00006434"/>
    </source>
</evidence>
<evidence type="ECO:0000313" key="16">
    <source>
        <dbReference type="Proteomes" id="UP001595974"/>
    </source>
</evidence>
<feature type="transmembrane region" description="Helical" evidence="13">
    <location>
        <begin position="6"/>
        <end position="25"/>
    </location>
</feature>
<dbReference type="InterPro" id="IPR001734">
    <property type="entry name" value="Na/solute_symporter"/>
</dbReference>
<feature type="transmembrane region" description="Helical" evidence="13">
    <location>
        <begin position="252"/>
        <end position="270"/>
    </location>
</feature>
<dbReference type="PROSITE" id="PS50109">
    <property type="entry name" value="HIS_KIN"/>
    <property type="match status" value="1"/>
</dbReference>
<feature type="transmembrane region" description="Helical" evidence="13">
    <location>
        <begin position="336"/>
        <end position="367"/>
    </location>
</feature>
<gene>
    <name evidence="15" type="ORF">ACFPTN_18235</name>
</gene>
<evidence type="ECO:0000256" key="6">
    <source>
        <dbReference type="ARBA" id="ARBA00022679"/>
    </source>
</evidence>
<dbReference type="Pfam" id="PF02518">
    <property type="entry name" value="HATPase_c"/>
    <property type="match status" value="1"/>
</dbReference>
<reference evidence="16" key="1">
    <citation type="journal article" date="2019" name="Int. J. Syst. Evol. Microbiol.">
        <title>The Global Catalogue of Microorganisms (GCM) 10K type strain sequencing project: providing services to taxonomists for standard genome sequencing and annotation.</title>
        <authorList>
            <consortium name="The Broad Institute Genomics Platform"/>
            <consortium name="The Broad Institute Genome Sequencing Center for Infectious Disease"/>
            <person name="Wu L."/>
            <person name="Ma J."/>
        </authorList>
    </citation>
    <scope>NUCLEOTIDE SEQUENCE [LARGE SCALE GENOMIC DNA]</scope>
    <source>
        <strain evidence="16">SHR3</strain>
    </source>
</reference>
<feature type="coiled-coil region" evidence="12">
    <location>
        <begin position="649"/>
        <end position="690"/>
    </location>
</feature>
<evidence type="ECO:0000256" key="10">
    <source>
        <dbReference type="ARBA" id="ARBA00023012"/>
    </source>
</evidence>
<dbReference type="RefSeq" id="WP_096452429.1">
    <property type="nucleotide sequence ID" value="NZ_JBHSOG010000094.1"/>
</dbReference>
<dbReference type="SUPFAM" id="SSF55874">
    <property type="entry name" value="ATPase domain of HSP90 chaperone/DNA topoisomerase II/histidine kinase"/>
    <property type="match status" value="1"/>
</dbReference>
<dbReference type="InterPro" id="IPR004358">
    <property type="entry name" value="Sig_transdc_His_kin-like_C"/>
</dbReference>
<comment type="subcellular location">
    <subcellularLocation>
        <location evidence="2">Membrane</location>
        <topology evidence="2">Multi-pass membrane protein</topology>
    </subcellularLocation>
</comment>
<dbReference type="PANTHER" id="PTHR43711:SF30">
    <property type="entry name" value="HISTIDINE KINASE"/>
    <property type="match status" value="1"/>
</dbReference>
<feature type="transmembrane region" description="Helical" evidence="13">
    <location>
        <begin position="291"/>
        <end position="316"/>
    </location>
</feature>
<dbReference type="SMART" id="SM00388">
    <property type="entry name" value="HisKA"/>
    <property type="match status" value="1"/>
</dbReference>
<evidence type="ECO:0000256" key="7">
    <source>
        <dbReference type="ARBA" id="ARBA00022692"/>
    </source>
</evidence>
<evidence type="ECO:0000256" key="1">
    <source>
        <dbReference type="ARBA" id="ARBA00000085"/>
    </source>
</evidence>
<dbReference type="PROSITE" id="PS50283">
    <property type="entry name" value="NA_SOLUT_SYMP_3"/>
    <property type="match status" value="1"/>
</dbReference>
<evidence type="ECO:0000256" key="5">
    <source>
        <dbReference type="ARBA" id="ARBA00022553"/>
    </source>
</evidence>
<dbReference type="InterPro" id="IPR003594">
    <property type="entry name" value="HATPase_dom"/>
</dbReference>
<dbReference type="SMART" id="SM00387">
    <property type="entry name" value="HATPase_c"/>
    <property type="match status" value="1"/>
</dbReference>
<keyword evidence="9 13" id="KW-1133">Transmembrane helix</keyword>
<keyword evidence="15" id="KW-0547">Nucleotide-binding</keyword>
<sequence>MLPSWMIVGASFAYLLVLFAVAYYGDRRADQGRSIIANPWTYTLSLGVYCTAWTYFGSVGRAASGGIGFLPVYLGPTLGLALAWLVVLKMIRIARSHRITSIADFIASRYGKSHLLGGLVTVIAVVGTVPYIALQLKAIASGYTLLVGDRDPVFHLTSLLGWWGDSTLYIALTLAAFTILFGTRHLDTTERHEGMVAAIAFESVVKLLAFLAVGIYVTYVLYDGFGDLYTRAAAHPDLAGLLGFDGMRRTGYGGWFAHVLLAMLSVIFLPRQFQIAVVENVNESHLRRATWAFPAYLLAINLFVIPIALGGLLHFGRGTVDPDTFVLTLPLAHGDAALALLVFVGGLSAATGMVIVEVIALSTMVCNDLVMPMLLRSRRLALGARQDLTGLLLGIRRGAIIAVLLLGYTYFRLAGEAYALVSIGLISFAAVAQFAPAMLGGMYWRGGTREGALAGLLAGFVVWVYTLLLPSFAKSGWLDPAFLEQGFLGAAWLKPEQLFGLAGLDNISHALFWSLLANIGSYVGVSLLRTPSGAEASQGMLFVDVYRRGDGLPTSFWRGSAEVRDLVPLVARFLGQRRSEEAFAAYALSRGVADAAHLKADAELVHFAESLLAGAIGSASARVMVSTVVQEEVLGLGEVMDILDEASQVRAYSRKLEEKSRALEAATAELRAANERLQELDRLKDDFMSSVTHELRTPLTSIRAFSEMLLDDPDIDVADRQRFLGIIVSETERLTRLVNQVLDMAKIESGHAEWHTADIDMRELVQHAVVATGQVFRDRGAQVELDLPDAVPVVLGDHDRLLQVMLNLLSNAAKFVPAGEGRVRATLTCGGGEIRVDVEDNGPGIPPAMEGVIFQKFRQGGDERSRPQGTGLGLPISRQIVEHHGGRLWLSANSAAGATFSFTLPLPAARAADELE</sequence>
<dbReference type="Proteomes" id="UP001595974">
    <property type="component" value="Unassembled WGS sequence"/>
</dbReference>
<feature type="transmembrane region" description="Helical" evidence="13">
    <location>
        <begin position="388"/>
        <end position="411"/>
    </location>
</feature>
<organism evidence="15 16">
    <name type="scientific">Thauera sinica</name>
    <dbReference type="NCBI Taxonomy" id="2665146"/>
    <lineage>
        <taxon>Bacteria</taxon>
        <taxon>Pseudomonadati</taxon>
        <taxon>Pseudomonadota</taxon>
        <taxon>Betaproteobacteria</taxon>
        <taxon>Rhodocyclales</taxon>
        <taxon>Zoogloeaceae</taxon>
        <taxon>Thauera</taxon>
    </lineage>
</organism>
<dbReference type="InterPro" id="IPR005467">
    <property type="entry name" value="His_kinase_dom"/>
</dbReference>
<evidence type="ECO:0000256" key="2">
    <source>
        <dbReference type="ARBA" id="ARBA00004141"/>
    </source>
</evidence>
<evidence type="ECO:0000256" key="4">
    <source>
        <dbReference type="ARBA" id="ARBA00012438"/>
    </source>
</evidence>
<keyword evidence="6" id="KW-0808">Transferase</keyword>
<dbReference type="EC" id="2.7.13.3" evidence="4"/>
<dbReference type="GO" id="GO:0005524">
    <property type="term" value="F:ATP binding"/>
    <property type="evidence" value="ECO:0007669"/>
    <property type="project" value="UniProtKB-KW"/>
</dbReference>
<evidence type="ECO:0000259" key="14">
    <source>
        <dbReference type="PROSITE" id="PS50109"/>
    </source>
</evidence>
<dbReference type="PANTHER" id="PTHR43711">
    <property type="entry name" value="TWO-COMPONENT HISTIDINE KINASE"/>
    <property type="match status" value="1"/>
</dbReference>
<keyword evidence="11 13" id="KW-0472">Membrane</keyword>
<dbReference type="CDD" id="cd00082">
    <property type="entry name" value="HisKA"/>
    <property type="match status" value="1"/>
</dbReference>
<evidence type="ECO:0000256" key="9">
    <source>
        <dbReference type="ARBA" id="ARBA00022989"/>
    </source>
</evidence>
<name>A0ABW1AVY7_9RHOO</name>
<feature type="transmembrane region" description="Helical" evidence="13">
    <location>
        <begin position="160"/>
        <end position="183"/>
    </location>
</feature>
<evidence type="ECO:0000256" key="8">
    <source>
        <dbReference type="ARBA" id="ARBA00022777"/>
    </source>
</evidence>
<dbReference type="PRINTS" id="PR00344">
    <property type="entry name" value="BCTRLSENSOR"/>
</dbReference>
<keyword evidence="10" id="KW-0902">Two-component regulatory system</keyword>
<dbReference type="InterPro" id="IPR036890">
    <property type="entry name" value="HATPase_C_sf"/>
</dbReference>